<sequence length="298" mass="34684">MSNYRLIYGKACHLLVELKHKAHWAVKVLNFDLKNAGEKRLMDLNELDELRLGAYENAKIYKERTKVSHNKRILHREFQVGDQVLLFNFRLWLFPGKLKSKWSGRFTITEVFPHGAVEIFHEDPNFTWYTARKENVFLFEQVVGADIEVEHDICQYFDDFGWGVVLAHPEEEYLDLVKAFYANMEDKGNFKSLVIRSNVQGIPIEMTVDKLSEILGVPCNGDSHLFQVPSNKVFNLAQLARRVSPPDSPFNVAAPSEPTSSARTWHQWAMHFDQRLDAHEAYEALITRRLDHHEDMLK</sequence>
<keyword evidence="2" id="KW-1185">Reference proteome</keyword>
<gene>
    <name evidence="1" type="ORF">LIER_32821</name>
</gene>
<dbReference type="EMBL" id="BAABME010012803">
    <property type="protein sequence ID" value="GAA0185533.1"/>
    <property type="molecule type" value="Genomic_DNA"/>
</dbReference>
<organism evidence="1 2">
    <name type="scientific">Lithospermum erythrorhizon</name>
    <name type="common">Purple gromwell</name>
    <name type="synonym">Lithospermum officinale var. erythrorhizon</name>
    <dbReference type="NCBI Taxonomy" id="34254"/>
    <lineage>
        <taxon>Eukaryota</taxon>
        <taxon>Viridiplantae</taxon>
        <taxon>Streptophyta</taxon>
        <taxon>Embryophyta</taxon>
        <taxon>Tracheophyta</taxon>
        <taxon>Spermatophyta</taxon>
        <taxon>Magnoliopsida</taxon>
        <taxon>eudicotyledons</taxon>
        <taxon>Gunneridae</taxon>
        <taxon>Pentapetalae</taxon>
        <taxon>asterids</taxon>
        <taxon>lamiids</taxon>
        <taxon>Boraginales</taxon>
        <taxon>Boraginaceae</taxon>
        <taxon>Boraginoideae</taxon>
        <taxon>Lithospermeae</taxon>
        <taxon>Lithospermum</taxon>
    </lineage>
</organism>
<protein>
    <submittedName>
        <fullName evidence="1">Uncharacterized protein</fullName>
    </submittedName>
</protein>
<comment type="caution">
    <text evidence="1">The sequence shown here is derived from an EMBL/GenBank/DDBJ whole genome shotgun (WGS) entry which is preliminary data.</text>
</comment>
<proteinExistence type="predicted"/>
<evidence type="ECO:0000313" key="1">
    <source>
        <dbReference type="EMBL" id="GAA0185533.1"/>
    </source>
</evidence>
<reference evidence="1 2" key="1">
    <citation type="submission" date="2024-01" db="EMBL/GenBank/DDBJ databases">
        <title>The complete chloroplast genome sequence of Lithospermum erythrorhizon: insights into the phylogenetic relationship among Boraginaceae species and the maternal lineages of purple gromwells.</title>
        <authorList>
            <person name="Okada T."/>
            <person name="Watanabe K."/>
        </authorList>
    </citation>
    <scope>NUCLEOTIDE SEQUENCE [LARGE SCALE GENOMIC DNA]</scope>
</reference>
<dbReference type="Proteomes" id="UP001454036">
    <property type="component" value="Unassembled WGS sequence"/>
</dbReference>
<evidence type="ECO:0000313" key="2">
    <source>
        <dbReference type="Proteomes" id="UP001454036"/>
    </source>
</evidence>
<name>A0AAV3RUX1_LITER</name>
<accession>A0AAV3RUX1</accession>
<dbReference type="AlphaFoldDB" id="A0AAV3RUX1"/>